<dbReference type="InterPro" id="IPR045247">
    <property type="entry name" value="Oye-like"/>
</dbReference>
<evidence type="ECO:0000313" key="2">
    <source>
        <dbReference type="EMBL" id="KZP23958.1"/>
    </source>
</evidence>
<proteinExistence type="predicted"/>
<dbReference type="InterPro" id="IPR013785">
    <property type="entry name" value="Aldolase_TIM"/>
</dbReference>
<name>A0A166MFP8_9AGAM</name>
<protein>
    <submittedName>
        <fullName evidence="2">NADH:flavin oxidoreductase/NADH oxidase</fullName>
    </submittedName>
</protein>
<organism evidence="2">
    <name type="scientific">Athelia psychrophila</name>
    <dbReference type="NCBI Taxonomy" id="1759441"/>
    <lineage>
        <taxon>Eukaryota</taxon>
        <taxon>Fungi</taxon>
        <taxon>Dikarya</taxon>
        <taxon>Basidiomycota</taxon>
        <taxon>Agaricomycotina</taxon>
        <taxon>Agaricomycetes</taxon>
        <taxon>Agaricomycetidae</taxon>
        <taxon>Atheliales</taxon>
        <taxon>Atheliaceae</taxon>
        <taxon>Athelia</taxon>
    </lineage>
</organism>
<dbReference type="SUPFAM" id="SSF51395">
    <property type="entry name" value="FMN-linked oxidoreductases"/>
    <property type="match status" value="1"/>
</dbReference>
<dbReference type="PANTHER" id="PTHR22893:SF91">
    <property type="entry name" value="NADPH DEHYDROGENASE 2-RELATED"/>
    <property type="match status" value="1"/>
</dbReference>
<gene>
    <name evidence="2" type="ORF">FIBSPDRAFT_736422</name>
</gene>
<sequence length="373" mass="40347">MKLFEPIQVGDLSLLHRVVLAPLTRFRGTDAHVPGPTMPEYYAQRASVPGTLLVTEATFIAAKAGGYANVPGIWNDEQIEEWKKVTSAVHEKGSFIYLQLWALGRAANPAQLAKENVSGGYVSSSSVPIKSQTEAGAPPPRTLDIAEVREYVQLYATAAENAITAGFDGVEVHGANGYLIDQFTQDVSNQRTDAYGGNIENRARFALEIVDAVVQKVGARRTGIRFSPWGHYNDMRMADPIPTFAHLVSALLAAHPTLAYVHAVEPRVSGVSDRTDVAAHEQNDFIRDIARAAGGATRVISAGGYTRQQALDAAEQGDLVAFGRAYIANPDLPTRLKEDIPLTLGNRETYYIPGDFTGAGYTDYPFADAASRL</sequence>
<dbReference type="Gene3D" id="3.20.20.70">
    <property type="entry name" value="Aldolase class I"/>
    <property type="match status" value="1"/>
</dbReference>
<dbReference type="InterPro" id="IPR001155">
    <property type="entry name" value="OxRdtase_FMN_N"/>
</dbReference>
<dbReference type="STRING" id="436010.A0A166MFP8"/>
<dbReference type="GO" id="GO:0010181">
    <property type="term" value="F:FMN binding"/>
    <property type="evidence" value="ECO:0007669"/>
    <property type="project" value="InterPro"/>
</dbReference>
<dbReference type="Pfam" id="PF00724">
    <property type="entry name" value="Oxidored_FMN"/>
    <property type="match status" value="1"/>
</dbReference>
<dbReference type="AlphaFoldDB" id="A0A166MFP8"/>
<feature type="domain" description="NADH:flavin oxidoreductase/NADH oxidase N-terminal" evidence="1">
    <location>
        <begin position="2"/>
        <end position="342"/>
    </location>
</feature>
<dbReference type="PANTHER" id="PTHR22893">
    <property type="entry name" value="NADH OXIDOREDUCTASE-RELATED"/>
    <property type="match status" value="1"/>
</dbReference>
<dbReference type="CDD" id="cd02933">
    <property type="entry name" value="OYE_like_FMN"/>
    <property type="match status" value="1"/>
</dbReference>
<reference evidence="2" key="1">
    <citation type="journal article" date="2016" name="Mol. Biol. Evol.">
        <title>Comparative Genomics of Early-Diverging Mushroom-Forming Fungi Provides Insights into the Origins of Lignocellulose Decay Capabilities.</title>
        <authorList>
            <person name="Nagy L.G."/>
            <person name="Riley R."/>
            <person name="Tritt A."/>
            <person name="Adam C."/>
            <person name="Daum C."/>
            <person name="Floudas D."/>
            <person name="Sun H."/>
            <person name="Yadav J.S."/>
            <person name="Pangilinan J."/>
            <person name="Larsson K.H."/>
            <person name="Matsuura K."/>
            <person name="Barry K."/>
            <person name="Labutti K."/>
            <person name="Kuo R."/>
            <person name="Ohm R.A."/>
            <person name="Bhattacharya S.S."/>
            <person name="Shirouzu T."/>
            <person name="Yoshinaga Y."/>
            <person name="Martin F.M."/>
            <person name="Grigoriev I.V."/>
            <person name="Hibbett D.S."/>
        </authorList>
    </citation>
    <scope>NUCLEOTIDE SEQUENCE [LARGE SCALE GENOMIC DNA]</scope>
    <source>
        <strain evidence="2">CBS 109695</strain>
    </source>
</reference>
<evidence type="ECO:0000259" key="1">
    <source>
        <dbReference type="Pfam" id="PF00724"/>
    </source>
</evidence>
<dbReference type="OrthoDB" id="276546at2759"/>
<dbReference type="FunFam" id="3.20.20.70:FF:000138">
    <property type="entry name" value="NADPH dehydrogenase 1"/>
    <property type="match status" value="1"/>
</dbReference>
<accession>A0A166MFP8</accession>
<dbReference type="GO" id="GO:0003959">
    <property type="term" value="F:NADPH dehydrogenase activity"/>
    <property type="evidence" value="ECO:0007669"/>
    <property type="project" value="TreeGrafter"/>
</dbReference>
<dbReference type="EMBL" id="KV417529">
    <property type="protein sequence ID" value="KZP23958.1"/>
    <property type="molecule type" value="Genomic_DNA"/>
</dbReference>